<organism evidence="1 2">
    <name type="scientific">Streptomyces violaceoruber</name>
    <dbReference type="NCBI Taxonomy" id="1935"/>
    <lineage>
        <taxon>Bacteria</taxon>
        <taxon>Bacillati</taxon>
        <taxon>Actinomycetota</taxon>
        <taxon>Actinomycetes</taxon>
        <taxon>Kitasatosporales</taxon>
        <taxon>Streptomycetaceae</taxon>
        <taxon>Streptomyces</taxon>
        <taxon>Streptomyces violaceoruber group</taxon>
    </lineage>
</organism>
<proteinExistence type="predicted"/>
<protein>
    <submittedName>
        <fullName evidence="1">Uncharacterized protein</fullName>
    </submittedName>
</protein>
<name>A0ACD4WQU6_STRVN</name>
<accession>A0ACD4WQU6</accession>
<dbReference type="Proteomes" id="UP001303608">
    <property type="component" value="Chromosome"/>
</dbReference>
<keyword evidence="2" id="KW-1185">Reference proteome</keyword>
<sequence length="104" mass="11287">MSHTMPSGRAPFDFSRWAFLSAPLVDVLAACRVRLVEQLLMPHPHMTACIAFGAGGAEVHVPADQDPMERQLHVRGLLARWNGIDVADWPMPVLFAPETTGGAA</sequence>
<evidence type="ECO:0000313" key="1">
    <source>
        <dbReference type="EMBL" id="WOY99791.1"/>
    </source>
</evidence>
<evidence type="ECO:0000313" key="2">
    <source>
        <dbReference type="Proteomes" id="UP001303608"/>
    </source>
</evidence>
<dbReference type="EMBL" id="CP137734">
    <property type="protein sequence ID" value="WOY99791.1"/>
    <property type="molecule type" value="Genomic_DNA"/>
</dbReference>
<reference evidence="1" key="1">
    <citation type="submission" date="2023-10" db="EMBL/GenBank/DDBJ databases">
        <title>The genome sequence of Streptomyces violaceoruber CGMCC 4.1801.</title>
        <authorList>
            <person name="Mo P."/>
        </authorList>
    </citation>
    <scope>NUCLEOTIDE SEQUENCE</scope>
    <source>
        <strain evidence="1">CGMCC 4.1801</strain>
    </source>
</reference>
<gene>
    <name evidence="1" type="ORF">R2E43_20965</name>
</gene>